<keyword evidence="3" id="KW-0731">Sigma factor</keyword>
<dbReference type="Pfam" id="PF04542">
    <property type="entry name" value="Sigma70_r2"/>
    <property type="match status" value="1"/>
</dbReference>
<keyword evidence="2" id="KW-0805">Transcription regulation</keyword>
<evidence type="ECO:0000256" key="2">
    <source>
        <dbReference type="ARBA" id="ARBA00023015"/>
    </source>
</evidence>
<dbReference type="InterPro" id="IPR013324">
    <property type="entry name" value="RNA_pol_sigma_r3/r4-like"/>
</dbReference>
<dbReference type="Gene3D" id="1.10.1740.10">
    <property type="match status" value="1"/>
</dbReference>
<evidence type="ECO:0000256" key="1">
    <source>
        <dbReference type="ARBA" id="ARBA00010641"/>
    </source>
</evidence>
<dbReference type="SUPFAM" id="SSF88946">
    <property type="entry name" value="Sigma2 domain of RNA polymerase sigma factors"/>
    <property type="match status" value="1"/>
</dbReference>
<keyword evidence="4" id="KW-0804">Transcription</keyword>
<dbReference type="InterPro" id="IPR014284">
    <property type="entry name" value="RNA_pol_sigma-70_dom"/>
</dbReference>
<dbReference type="GO" id="GO:0016987">
    <property type="term" value="F:sigma factor activity"/>
    <property type="evidence" value="ECO:0007669"/>
    <property type="project" value="UniProtKB-KW"/>
</dbReference>
<name>A0A8I0ETE5_9ACTN</name>
<reference evidence="7" key="1">
    <citation type="submission" date="2020-09" db="EMBL/GenBank/DDBJ databases">
        <title>Novel species in genus Aeromicrobium.</title>
        <authorList>
            <person name="Zhang G."/>
        </authorList>
    </citation>
    <scope>NUCLEOTIDE SEQUENCE</scope>
    <source>
        <strain evidence="7">Zg-636</strain>
    </source>
</reference>
<organism evidence="7 8">
    <name type="scientific">Aeromicrobium senzhongii</name>
    <dbReference type="NCBI Taxonomy" id="2663859"/>
    <lineage>
        <taxon>Bacteria</taxon>
        <taxon>Bacillati</taxon>
        <taxon>Actinomycetota</taxon>
        <taxon>Actinomycetes</taxon>
        <taxon>Propionibacteriales</taxon>
        <taxon>Nocardioidaceae</taxon>
        <taxon>Aeromicrobium</taxon>
    </lineage>
</organism>
<dbReference type="EMBL" id="JACTVM010000001">
    <property type="protein sequence ID" value="MBC9225057.1"/>
    <property type="molecule type" value="Genomic_DNA"/>
</dbReference>
<dbReference type="InterPro" id="IPR013249">
    <property type="entry name" value="RNA_pol_sigma70_r4_t2"/>
</dbReference>
<evidence type="ECO:0000313" key="8">
    <source>
        <dbReference type="Proteomes" id="UP000620591"/>
    </source>
</evidence>
<dbReference type="GO" id="GO:0003677">
    <property type="term" value="F:DNA binding"/>
    <property type="evidence" value="ECO:0007669"/>
    <property type="project" value="InterPro"/>
</dbReference>
<dbReference type="GO" id="GO:0006352">
    <property type="term" value="P:DNA-templated transcription initiation"/>
    <property type="evidence" value="ECO:0007669"/>
    <property type="project" value="InterPro"/>
</dbReference>
<accession>A0A8I0ETE5</accession>
<feature type="domain" description="RNA polymerase sigma factor 70 region 4 type 2" evidence="6">
    <location>
        <begin position="124"/>
        <end position="174"/>
    </location>
</feature>
<dbReference type="SUPFAM" id="SSF88659">
    <property type="entry name" value="Sigma3 and sigma4 domains of RNA polymerase sigma factors"/>
    <property type="match status" value="1"/>
</dbReference>
<gene>
    <name evidence="7" type="ORF">IBG24_01855</name>
</gene>
<comment type="caution">
    <text evidence="7">The sequence shown here is derived from an EMBL/GenBank/DDBJ whole genome shotgun (WGS) entry which is preliminary data.</text>
</comment>
<evidence type="ECO:0000256" key="3">
    <source>
        <dbReference type="ARBA" id="ARBA00023082"/>
    </source>
</evidence>
<dbReference type="RefSeq" id="WP_187768418.1">
    <property type="nucleotide sequence ID" value="NZ_JACTVM010000001.1"/>
</dbReference>
<protein>
    <submittedName>
        <fullName evidence="7">Sigma-70 family RNA polymerase sigma factor</fullName>
    </submittedName>
</protein>
<dbReference type="PANTHER" id="PTHR43133">
    <property type="entry name" value="RNA POLYMERASE ECF-TYPE SIGMA FACTO"/>
    <property type="match status" value="1"/>
</dbReference>
<dbReference type="InterPro" id="IPR036388">
    <property type="entry name" value="WH-like_DNA-bd_sf"/>
</dbReference>
<dbReference type="Proteomes" id="UP000620591">
    <property type="component" value="Unassembled WGS sequence"/>
</dbReference>
<dbReference type="PANTHER" id="PTHR43133:SF62">
    <property type="entry name" value="RNA POLYMERASE SIGMA FACTOR SIGZ"/>
    <property type="match status" value="1"/>
</dbReference>
<evidence type="ECO:0000259" key="6">
    <source>
        <dbReference type="Pfam" id="PF08281"/>
    </source>
</evidence>
<dbReference type="NCBIfam" id="TIGR02937">
    <property type="entry name" value="sigma70-ECF"/>
    <property type="match status" value="1"/>
</dbReference>
<dbReference type="InterPro" id="IPR039425">
    <property type="entry name" value="RNA_pol_sigma-70-like"/>
</dbReference>
<comment type="similarity">
    <text evidence="1">Belongs to the sigma-70 factor family. ECF subfamily.</text>
</comment>
<dbReference type="Gene3D" id="1.10.10.10">
    <property type="entry name" value="Winged helix-like DNA-binding domain superfamily/Winged helix DNA-binding domain"/>
    <property type="match status" value="1"/>
</dbReference>
<proteinExistence type="inferred from homology"/>
<evidence type="ECO:0000259" key="5">
    <source>
        <dbReference type="Pfam" id="PF04542"/>
    </source>
</evidence>
<sequence>MEHSMREPGGHESLVNQIGRGSEPAFDALYAGTAPAVARFAWSLTGTRDAAEELLQETFLTAWRKHGSIQLVNGSALPWLLVTCRNHARNHVRREIRQRELLERHDQSVAADPINGEAATQLRAALDSIRSLPEVDRLLCEWCLLQGYSYREAAQRLAISEASVGKRLHRSRQQIRRDSH</sequence>
<dbReference type="Pfam" id="PF08281">
    <property type="entry name" value="Sigma70_r4_2"/>
    <property type="match status" value="1"/>
</dbReference>
<feature type="domain" description="RNA polymerase sigma-70 region 2" evidence="5">
    <location>
        <begin position="30"/>
        <end position="95"/>
    </location>
</feature>
<dbReference type="AlphaFoldDB" id="A0A8I0ETE5"/>
<dbReference type="InterPro" id="IPR013325">
    <property type="entry name" value="RNA_pol_sigma_r2"/>
</dbReference>
<dbReference type="InterPro" id="IPR007627">
    <property type="entry name" value="RNA_pol_sigma70_r2"/>
</dbReference>
<evidence type="ECO:0000313" key="7">
    <source>
        <dbReference type="EMBL" id="MBC9225057.1"/>
    </source>
</evidence>
<evidence type="ECO:0000256" key="4">
    <source>
        <dbReference type="ARBA" id="ARBA00023163"/>
    </source>
</evidence>